<accession>A0ABV5HXS9</accession>
<organism evidence="2 3">
    <name type="scientific">Roseovarius ramblicola</name>
    <dbReference type="NCBI Taxonomy" id="2022336"/>
    <lineage>
        <taxon>Bacteria</taxon>
        <taxon>Pseudomonadati</taxon>
        <taxon>Pseudomonadota</taxon>
        <taxon>Alphaproteobacteria</taxon>
        <taxon>Rhodobacterales</taxon>
        <taxon>Roseobacteraceae</taxon>
        <taxon>Roseovarius</taxon>
    </lineage>
</organism>
<keyword evidence="3" id="KW-1185">Reference proteome</keyword>
<gene>
    <name evidence="2" type="ORF">ACFFU4_05650</name>
</gene>
<sequence length="429" mass="45250">MTFDPIAPSETPRQAAPTRAPALVRLLRRLGVARSRTDPDSLARRILLPSLPISDEEHARTRLHDAGQRLARQEDWPRLAARIAQADAARRHTPGGAPAADLLAEGARADAVAAATDAVADGRAPDPAGLDALERVRAEHADSYAIALVVAHTHMDIGRAWRTGGATGGATGTVTGTAAHDREARFLDHFRRAGDLLAPFDPGTRDAPSLAAAHCALLAARPAPRRRVADDYARLIALDPGCAQHLRALGAALLPARFGSHEEIGLAARRMAAQHGTAAYAWVWFDALALDPAGLGTVDPGAFTDGLRAIAAQRPDQHVINEIAAFCGLTMAPRCGPARLPAAPERARAAIHACLDWLVARHLHELHPLIWAQATTGPGPAPALPPRRTLIARGRQAALRVIAARFSDTLADGGALGFSSAGMYRLPGL</sequence>
<dbReference type="RefSeq" id="WP_377067939.1">
    <property type="nucleotide sequence ID" value="NZ_JBHMEC010000009.1"/>
</dbReference>
<evidence type="ECO:0000256" key="1">
    <source>
        <dbReference type="SAM" id="MobiDB-lite"/>
    </source>
</evidence>
<proteinExistence type="predicted"/>
<protein>
    <submittedName>
        <fullName evidence="2">Uncharacterized protein</fullName>
    </submittedName>
</protein>
<reference evidence="2 3" key="1">
    <citation type="submission" date="2024-09" db="EMBL/GenBank/DDBJ databases">
        <authorList>
            <person name="Sun Q."/>
            <person name="Mori K."/>
        </authorList>
    </citation>
    <scope>NUCLEOTIDE SEQUENCE [LARGE SCALE GENOMIC DNA]</scope>
    <source>
        <strain evidence="2 3">CECT 9424</strain>
    </source>
</reference>
<evidence type="ECO:0000313" key="3">
    <source>
        <dbReference type="Proteomes" id="UP001589670"/>
    </source>
</evidence>
<feature type="region of interest" description="Disordered" evidence="1">
    <location>
        <begin position="1"/>
        <end position="20"/>
    </location>
</feature>
<dbReference type="Proteomes" id="UP001589670">
    <property type="component" value="Unassembled WGS sequence"/>
</dbReference>
<dbReference type="EMBL" id="JBHMEC010000009">
    <property type="protein sequence ID" value="MFB9149234.1"/>
    <property type="molecule type" value="Genomic_DNA"/>
</dbReference>
<name>A0ABV5HXS9_9RHOB</name>
<evidence type="ECO:0000313" key="2">
    <source>
        <dbReference type="EMBL" id="MFB9149234.1"/>
    </source>
</evidence>
<comment type="caution">
    <text evidence="2">The sequence shown here is derived from an EMBL/GenBank/DDBJ whole genome shotgun (WGS) entry which is preliminary data.</text>
</comment>
<feature type="compositionally biased region" description="Low complexity" evidence="1">
    <location>
        <begin position="11"/>
        <end position="20"/>
    </location>
</feature>